<sequence>EDTAVLVELIIRGHPQAKSKLAAGVRAIVVDIHREAWGKKGEKVIAFHIETTDGNRTPISIRNVMLKACGSSAEQRRLMEEMQLSGMMPNVVSFTTLIGTLIAEGKDSEAREAGTANVYHVNVMLKACDSSAERRRLMEEMQLSGVMPDVVSFNTMIGRMIAEGKDSEAREAGTVDVYHVSVMLKACDGSAEQRRLMEEMQLSGMMPDVVSFTTLIGTLIAEGKDSEARESRGG</sequence>
<gene>
    <name evidence="1" type="ORF">CYMTET_13741</name>
</gene>
<proteinExistence type="predicted"/>
<dbReference type="InterPro" id="IPR011990">
    <property type="entry name" value="TPR-like_helical_dom_sf"/>
</dbReference>
<dbReference type="EMBL" id="LGRX02005521">
    <property type="protein sequence ID" value="KAK3278314.1"/>
    <property type="molecule type" value="Genomic_DNA"/>
</dbReference>
<dbReference type="Proteomes" id="UP001190700">
    <property type="component" value="Unassembled WGS sequence"/>
</dbReference>
<dbReference type="PANTHER" id="PTHR47938">
    <property type="entry name" value="RESPIRATORY COMPLEX I CHAPERONE (CIA84), PUTATIVE (AFU_ORTHOLOGUE AFUA_2G06020)-RELATED"/>
    <property type="match status" value="1"/>
</dbReference>
<dbReference type="Pfam" id="PF11523">
    <property type="entry name" value="DUF3223"/>
    <property type="match status" value="1"/>
</dbReference>
<accession>A0AAE0LB29</accession>
<evidence type="ECO:0000313" key="1">
    <source>
        <dbReference type="EMBL" id="KAK3278314.1"/>
    </source>
</evidence>
<dbReference type="Gene3D" id="1.25.40.10">
    <property type="entry name" value="Tetratricopeptide repeat domain"/>
    <property type="match status" value="3"/>
</dbReference>
<comment type="caution">
    <text evidence="1">The sequence shown here is derived from an EMBL/GenBank/DDBJ whole genome shotgun (WGS) entry which is preliminary data.</text>
</comment>
<feature type="non-terminal residue" evidence="1">
    <location>
        <position position="1"/>
    </location>
</feature>
<evidence type="ECO:0000313" key="2">
    <source>
        <dbReference type="Proteomes" id="UP001190700"/>
    </source>
</evidence>
<protein>
    <submittedName>
        <fullName evidence="1">Uncharacterized protein</fullName>
    </submittedName>
</protein>
<name>A0AAE0LB29_9CHLO</name>
<keyword evidence="2" id="KW-1185">Reference proteome</keyword>
<dbReference type="AlphaFoldDB" id="A0AAE0LB29"/>
<organism evidence="1 2">
    <name type="scientific">Cymbomonas tetramitiformis</name>
    <dbReference type="NCBI Taxonomy" id="36881"/>
    <lineage>
        <taxon>Eukaryota</taxon>
        <taxon>Viridiplantae</taxon>
        <taxon>Chlorophyta</taxon>
        <taxon>Pyramimonadophyceae</taxon>
        <taxon>Pyramimonadales</taxon>
        <taxon>Pyramimonadaceae</taxon>
        <taxon>Cymbomonas</taxon>
    </lineage>
</organism>
<dbReference type="GO" id="GO:0003729">
    <property type="term" value="F:mRNA binding"/>
    <property type="evidence" value="ECO:0007669"/>
    <property type="project" value="TreeGrafter"/>
</dbReference>
<reference evidence="1 2" key="1">
    <citation type="journal article" date="2015" name="Genome Biol. Evol.">
        <title>Comparative Genomics of a Bacterivorous Green Alga Reveals Evolutionary Causalities and Consequences of Phago-Mixotrophic Mode of Nutrition.</title>
        <authorList>
            <person name="Burns J.A."/>
            <person name="Paasch A."/>
            <person name="Narechania A."/>
            <person name="Kim E."/>
        </authorList>
    </citation>
    <scope>NUCLEOTIDE SEQUENCE [LARGE SCALE GENOMIC DNA]</scope>
    <source>
        <strain evidence="1 2">PLY_AMNH</strain>
    </source>
</reference>
<dbReference type="PANTHER" id="PTHR47938:SF35">
    <property type="entry name" value="PENTATRICOPEPTIDE REPEAT-CONTAINING PROTEIN 4, MITOCHONDRIAL-RELATED"/>
    <property type="match status" value="1"/>
</dbReference>